<feature type="domain" description="HypF Kae1-like" evidence="2">
    <location>
        <begin position="26"/>
        <end position="125"/>
    </location>
</feature>
<evidence type="ECO:0000313" key="5">
    <source>
        <dbReference type="Proteomes" id="UP000434582"/>
    </source>
</evidence>
<organism evidence="4 5">
    <name type="scientific">Roseospira navarrensis</name>
    <dbReference type="NCBI Taxonomy" id="140058"/>
    <lineage>
        <taxon>Bacteria</taxon>
        <taxon>Pseudomonadati</taxon>
        <taxon>Pseudomonadota</taxon>
        <taxon>Alphaproteobacteria</taxon>
        <taxon>Rhodospirillales</taxon>
        <taxon>Rhodospirillaceae</taxon>
        <taxon>Roseospira</taxon>
    </lineage>
</organism>
<evidence type="ECO:0000259" key="2">
    <source>
        <dbReference type="Pfam" id="PF17788"/>
    </source>
</evidence>
<feature type="domain" description="Carbamoyltransferase Kae1-like" evidence="3">
    <location>
        <begin position="134"/>
        <end position="372"/>
    </location>
</feature>
<dbReference type="GO" id="GO:0051604">
    <property type="term" value="P:protein maturation"/>
    <property type="evidence" value="ECO:0007669"/>
    <property type="project" value="TreeGrafter"/>
</dbReference>
<dbReference type="PANTHER" id="PTHR42959">
    <property type="entry name" value="CARBAMOYLTRANSFERASE"/>
    <property type="match status" value="1"/>
</dbReference>
<keyword evidence="5" id="KW-1185">Reference proteome</keyword>
<dbReference type="InterPro" id="IPR055128">
    <property type="entry name" value="HypF_C_2"/>
</dbReference>
<protein>
    <submittedName>
        <fullName evidence="4">Hydrogenase maturation protein HypF</fullName>
    </submittedName>
</protein>
<sequence>MTAAAVRSDESLAWAGSVSGAPPLPVAGLGAYLKAAVAVMADGRACLSQPTGDLGDVDTRRAYDGVVADMLARLARLNGPPRVIAHDLHPDFHSTQAARALAEATGAEALPVQHHHAHIAAVAAEHGHTGPLLGLALDGFGLGPGPGSEAESWGGELLLVQGAGFARLGHLRRLRQPGGDVAAREPWRMAAAALFALGRAETIPARFAGRPHAAMIGQILDRGLNSPETSSAGRLFDAACGLLGVHPVADFEGQAPMALEAMVTAPRVLQDGYVINGDGVLDALPLLEALSAPGLTPEAGADLFHGTLAAALVDWAAVAAEATGLRTVGLSGGCFFNRVLTRLVSQGLSDRGLTVLTHRAVSPGDPGLSLGQAWIAAHHAALSG</sequence>
<dbReference type="InterPro" id="IPR051060">
    <property type="entry name" value="Carbamoyltrans_HypF-like"/>
</dbReference>
<dbReference type="RefSeq" id="WP_153341070.1">
    <property type="nucleotide sequence ID" value="NZ_WIVE01000005.1"/>
</dbReference>
<dbReference type="Pfam" id="PF17788">
    <property type="entry name" value="HypF_C"/>
    <property type="match status" value="1"/>
</dbReference>
<dbReference type="Gene3D" id="3.30.420.360">
    <property type="match status" value="1"/>
</dbReference>
<dbReference type="Gene3D" id="3.30.420.40">
    <property type="match status" value="1"/>
</dbReference>
<gene>
    <name evidence="4" type="ORF">GHC57_03125</name>
</gene>
<dbReference type="EMBL" id="WIVE01000005">
    <property type="protein sequence ID" value="MQX35503.1"/>
    <property type="molecule type" value="Genomic_DNA"/>
</dbReference>
<dbReference type="AlphaFoldDB" id="A0A7X1ZBI9"/>
<dbReference type="InterPro" id="IPR041440">
    <property type="entry name" value="HypF_C"/>
</dbReference>
<evidence type="ECO:0000313" key="4">
    <source>
        <dbReference type="EMBL" id="MQX35503.1"/>
    </source>
</evidence>
<dbReference type="PANTHER" id="PTHR42959:SF1">
    <property type="entry name" value="CARBAMOYLTRANSFERASE HYPF"/>
    <property type="match status" value="1"/>
</dbReference>
<comment type="caution">
    <text evidence="4">The sequence shown here is derived from an EMBL/GenBank/DDBJ whole genome shotgun (WGS) entry which is preliminary data.</text>
</comment>
<proteinExistence type="inferred from homology"/>
<evidence type="ECO:0000256" key="1">
    <source>
        <dbReference type="ARBA" id="ARBA00008097"/>
    </source>
</evidence>
<comment type="similarity">
    <text evidence="1">Belongs to the carbamoyltransferase HypF family.</text>
</comment>
<dbReference type="GO" id="GO:0016743">
    <property type="term" value="F:carboxyl- or carbamoyltransferase activity"/>
    <property type="evidence" value="ECO:0007669"/>
    <property type="project" value="TreeGrafter"/>
</dbReference>
<dbReference type="GO" id="GO:0008270">
    <property type="term" value="F:zinc ion binding"/>
    <property type="evidence" value="ECO:0007669"/>
    <property type="project" value="TreeGrafter"/>
</dbReference>
<dbReference type="Proteomes" id="UP000434582">
    <property type="component" value="Unassembled WGS sequence"/>
</dbReference>
<name>A0A7X1ZBI9_9PROT</name>
<evidence type="ECO:0000259" key="3">
    <source>
        <dbReference type="Pfam" id="PF22521"/>
    </source>
</evidence>
<dbReference type="OrthoDB" id="9808093at2"/>
<dbReference type="Pfam" id="PF22521">
    <property type="entry name" value="HypF_C_2"/>
    <property type="match status" value="1"/>
</dbReference>
<accession>A0A7X1ZBI9</accession>
<reference evidence="4 5" key="1">
    <citation type="submission" date="2019-10" db="EMBL/GenBank/DDBJ databases">
        <title>Draft whole-genome sequence of the purple nonsulfur photosynthetic bacterium Roseospira navarrensis DSM 15114.</title>
        <authorList>
            <person name="Kyndt J.A."/>
            <person name="Meyer T.E."/>
        </authorList>
    </citation>
    <scope>NUCLEOTIDE SEQUENCE [LARGE SCALE GENOMIC DNA]</scope>
    <source>
        <strain evidence="4 5">DSM 15114</strain>
    </source>
</reference>